<keyword evidence="4 7" id="KW-0547">Nucleotide-binding</keyword>
<dbReference type="InterPro" id="IPR036759">
    <property type="entry name" value="TPK_catalytic_sf"/>
</dbReference>
<evidence type="ECO:0000256" key="7">
    <source>
        <dbReference type="PIRNR" id="PIRNR031057"/>
    </source>
</evidence>
<evidence type="ECO:0000313" key="10">
    <source>
        <dbReference type="EMBL" id="KAK8159628.1"/>
    </source>
</evidence>
<evidence type="ECO:0000256" key="4">
    <source>
        <dbReference type="ARBA" id="ARBA00022741"/>
    </source>
</evidence>
<dbReference type="PIRSF" id="PIRSF031057">
    <property type="entry name" value="Thiamin_pyrophosphokinase"/>
    <property type="match status" value="1"/>
</dbReference>
<dbReference type="InterPro" id="IPR016966">
    <property type="entry name" value="Thiamin_pyrophosphokinase_euk"/>
</dbReference>
<reference evidence="10 11" key="1">
    <citation type="journal article" date="2022" name="G3 (Bethesda)">
        <title>Enemy or ally: a genomic approach to elucidate the lifestyle of Phyllosticta citrichinaensis.</title>
        <authorList>
            <person name="Buijs V.A."/>
            <person name="Groenewald J.Z."/>
            <person name="Haridas S."/>
            <person name="LaButti K.M."/>
            <person name="Lipzen A."/>
            <person name="Martin F.M."/>
            <person name="Barry K."/>
            <person name="Grigoriev I.V."/>
            <person name="Crous P.W."/>
            <person name="Seidl M.F."/>
        </authorList>
    </citation>
    <scope>NUCLEOTIDE SEQUENCE [LARGE SCALE GENOMIC DNA]</scope>
    <source>
        <strain evidence="10 11">CBS 129764</strain>
    </source>
</reference>
<dbReference type="PANTHER" id="PTHR13622">
    <property type="entry name" value="THIAMIN PYROPHOSPHOKINASE"/>
    <property type="match status" value="1"/>
</dbReference>
<dbReference type="Pfam" id="PF04265">
    <property type="entry name" value="TPK_B1_binding"/>
    <property type="match status" value="1"/>
</dbReference>
<dbReference type="InterPro" id="IPR007373">
    <property type="entry name" value="Thiamin_PyroPKinase_B1-bd"/>
</dbReference>
<dbReference type="EC" id="2.7.6.2" evidence="7"/>
<keyword evidence="3 7" id="KW-0808">Transferase</keyword>
<dbReference type="Pfam" id="PF04263">
    <property type="entry name" value="TPK_catalytic"/>
    <property type="match status" value="1"/>
</dbReference>
<evidence type="ECO:0000256" key="3">
    <source>
        <dbReference type="ARBA" id="ARBA00022679"/>
    </source>
</evidence>
<dbReference type="InterPro" id="IPR036371">
    <property type="entry name" value="TPK_B1-bd_sf"/>
</dbReference>
<accession>A0ABR1XLG3</accession>
<dbReference type="SUPFAM" id="SSF63862">
    <property type="entry name" value="Thiamin pyrophosphokinase, substrate-binding domain"/>
    <property type="match status" value="1"/>
</dbReference>
<protein>
    <recommendedName>
        <fullName evidence="7">Thiamine pyrophosphokinase</fullName>
        <ecNumber evidence="7">2.7.6.2</ecNumber>
    </recommendedName>
</protein>
<evidence type="ECO:0000256" key="2">
    <source>
        <dbReference type="ARBA" id="ARBA00006785"/>
    </source>
</evidence>
<feature type="region of interest" description="Disordered" evidence="8">
    <location>
        <begin position="246"/>
        <end position="270"/>
    </location>
</feature>
<dbReference type="Proteomes" id="UP001456524">
    <property type="component" value="Unassembled WGS sequence"/>
</dbReference>
<comment type="similarity">
    <text evidence="2 7">Belongs to the thiamine pyrophosphokinase family.</text>
</comment>
<evidence type="ECO:0000256" key="8">
    <source>
        <dbReference type="SAM" id="MobiDB-lite"/>
    </source>
</evidence>
<evidence type="ECO:0000256" key="5">
    <source>
        <dbReference type="ARBA" id="ARBA00022777"/>
    </source>
</evidence>
<dbReference type="SUPFAM" id="SSF63999">
    <property type="entry name" value="Thiamin pyrophosphokinase, catalytic domain"/>
    <property type="match status" value="1"/>
</dbReference>
<dbReference type="SMART" id="SM00983">
    <property type="entry name" value="TPK_B1_binding"/>
    <property type="match status" value="1"/>
</dbReference>
<dbReference type="InterPro" id="IPR006282">
    <property type="entry name" value="Thi_PPkinase"/>
</dbReference>
<dbReference type="EMBL" id="JBBWUH010000008">
    <property type="protein sequence ID" value="KAK8159628.1"/>
    <property type="molecule type" value="Genomic_DNA"/>
</dbReference>
<evidence type="ECO:0000313" key="11">
    <source>
        <dbReference type="Proteomes" id="UP001456524"/>
    </source>
</evidence>
<evidence type="ECO:0000259" key="9">
    <source>
        <dbReference type="SMART" id="SM00983"/>
    </source>
</evidence>
<name>A0ABR1XLG3_9PEZI</name>
<feature type="region of interest" description="Disordered" evidence="8">
    <location>
        <begin position="144"/>
        <end position="190"/>
    </location>
</feature>
<feature type="compositionally biased region" description="Low complexity" evidence="8">
    <location>
        <begin position="155"/>
        <end position="181"/>
    </location>
</feature>
<feature type="domain" description="Thiamin pyrophosphokinase thiamin-binding" evidence="9">
    <location>
        <begin position="239"/>
        <end position="328"/>
    </location>
</feature>
<feature type="compositionally biased region" description="Basic and acidic residues" evidence="8">
    <location>
        <begin position="256"/>
        <end position="269"/>
    </location>
</feature>
<feature type="compositionally biased region" description="Pro residues" evidence="8">
    <location>
        <begin position="144"/>
        <end position="154"/>
    </location>
</feature>
<comment type="caution">
    <text evidence="10">The sequence shown here is derived from an EMBL/GenBank/DDBJ whole genome shotgun (WGS) entry which is preliminary data.</text>
</comment>
<dbReference type="Gene3D" id="3.40.50.10240">
    <property type="entry name" value="Thiamin pyrophosphokinase, catalytic domain"/>
    <property type="match status" value="1"/>
</dbReference>
<gene>
    <name evidence="10" type="ORF">IWX90DRAFT_508191</name>
</gene>
<comment type="pathway">
    <text evidence="1 7">Cofactor biosynthesis; thiamine diphosphate biosynthesis; thiamine diphosphate from thiamine: step 1/1.</text>
</comment>
<evidence type="ECO:0000256" key="1">
    <source>
        <dbReference type="ARBA" id="ARBA00005078"/>
    </source>
</evidence>
<evidence type="ECO:0000256" key="6">
    <source>
        <dbReference type="ARBA" id="ARBA00022840"/>
    </source>
</evidence>
<keyword evidence="6 7" id="KW-0067">ATP-binding</keyword>
<keyword evidence="11" id="KW-1185">Reference proteome</keyword>
<dbReference type="PANTHER" id="PTHR13622:SF8">
    <property type="entry name" value="THIAMIN PYROPHOSPHOKINASE 1"/>
    <property type="match status" value="1"/>
</dbReference>
<sequence>MDMNPFRPARFLARTPPPPSAATLRALHPLPPPHQQTKPALLVLNQPVSSIDVLERLWAHTAYRICADGGANRLYDTFGDHDTRRDQFLPSEIHGDLDSLRPSVRAYYAARGVPISRDRDQYSTDFGKAIKKIMAAVPAAPLPYPSPSPSPAPSSAPGRLTSAASPLQSSDSPSPASFSDPSTPPPQPTREILILCTLGGRVDQGLGLLYEMLRTQLAYPDTRLWLFSESSVSFILPAGRNELHLPVQPASSSSEKAQETRTDEPHAEQEEPYFTENVGILPAFGPAVISTTGLEWDVADWPTSVDGNVSTSNHVKSTAVEVTTTAAVLFTIERAEKLP</sequence>
<dbReference type="InterPro" id="IPR007371">
    <property type="entry name" value="TPK_catalytic"/>
</dbReference>
<organism evidence="10 11">
    <name type="scientific">Phyllosticta citrichinensis</name>
    <dbReference type="NCBI Taxonomy" id="1130410"/>
    <lineage>
        <taxon>Eukaryota</taxon>
        <taxon>Fungi</taxon>
        <taxon>Dikarya</taxon>
        <taxon>Ascomycota</taxon>
        <taxon>Pezizomycotina</taxon>
        <taxon>Dothideomycetes</taxon>
        <taxon>Dothideomycetes incertae sedis</taxon>
        <taxon>Botryosphaeriales</taxon>
        <taxon>Phyllostictaceae</taxon>
        <taxon>Phyllosticta</taxon>
    </lineage>
</organism>
<dbReference type="CDD" id="cd07995">
    <property type="entry name" value="TPK"/>
    <property type="match status" value="1"/>
</dbReference>
<comment type="catalytic activity">
    <reaction evidence="7">
        <text>thiamine + ATP = thiamine diphosphate + AMP + H(+)</text>
        <dbReference type="Rhea" id="RHEA:11576"/>
        <dbReference type="ChEBI" id="CHEBI:15378"/>
        <dbReference type="ChEBI" id="CHEBI:18385"/>
        <dbReference type="ChEBI" id="CHEBI:30616"/>
        <dbReference type="ChEBI" id="CHEBI:58937"/>
        <dbReference type="ChEBI" id="CHEBI:456215"/>
    </reaction>
</comment>
<keyword evidence="5 7" id="KW-0418">Kinase</keyword>
<proteinExistence type="inferred from homology"/>